<sequence>MEFVAPTKPSPEYLNPISDKIEFHFALVLTSAGITRHQIENGLLLDGVWLDDTSCINAIDDIKAVSQRNVEKEVEFIPRNVLVDNDDFTVWYVEPRTCPMWFTNPPEYSALTAVTYPRLVFKTSKRRRTLSVVAVERDVELNANTAIYHAPCANMYEATNLCIGNAKMPEKVNFKSLSVCEDALFNSRYSGFKFFSFNPKFDKELAPEYMHHDLFGEEKFTYRKLVAAWAYLSATKQPFPDSWLKPIGNIETLGNWINKGV</sequence>
<keyword evidence="1" id="KW-0436">Ligase</keyword>
<dbReference type="EMBL" id="JANEYT010000018">
    <property type="protein sequence ID" value="MCQ1058380.1"/>
    <property type="molecule type" value="Genomic_DNA"/>
</dbReference>
<keyword evidence="2" id="KW-1185">Reference proteome</keyword>
<evidence type="ECO:0000313" key="2">
    <source>
        <dbReference type="Proteomes" id="UP001524460"/>
    </source>
</evidence>
<organism evidence="1 2">
    <name type="scientific">Photobacterium pectinilyticum</name>
    <dbReference type="NCBI Taxonomy" id="2906793"/>
    <lineage>
        <taxon>Bacteria</taxon>
        <taxon>Pseudomonadati</taxon>
        <taxon>Pseudomonadota</taxon>
        <taxon>Gammaproteobacteria</taxon>
        <taxon>Vibrionales</taxon>
        <taxon>Vibrionaceae</taxon>
        <taxon>Photobacterium</taxon>
    </lineage>
</organism>
<dbReference type="RefSeq" id="WP_255042257.1">
    <property type="nucleotide sequence ID" value="NZ_JANEYT010000018.1"/>
</dbReference>
<protein>
    <submittedName>
        <fullName evidence="1">Prokaryotic E2 ligase family D protein</fullName>
    </submittedName>
</protein>
<gene>
    <name evidence="1" type="ORF">NHN17_09950</name>
</gene>
<dbReference type="Pfam" id="PF14460">
    <property type="entry name" value="Prok-E2_D"/>
    <property type="match status" value="1"/>
</dbReference>
<accession>A0ABT1N0W5</accession>
<dbReference type="GO" id="GO:0016874">
    <property type="term" value="F:ligase activity"/>
    <property type="evidence" value="ECO:0007669"/>
    <property type="project" value="UniProtKB-KW"/>
</dbReference>
<dbReference type="Proteomes" id="UP001524460">
    <property type="component" value="Unassembled WGS sequence"/>
</dbReference>
<name>A0ABT1N0W5_9GAMM</name>
<evidence type="ECO:0000313" key="1">
    <source>
        <dbReference type="EMBL" id="MCQ1058380.1"/>
    </source>
</evidence>
<proteinExistence type="predicted"/>
<reference evidence="1 2" key="1">
    <citation type="submission" date="2022-07" db="EMBL/GenBank/DDBJ databases">
        <title>Photobacterium pectinilyticum sp. nov., a marine bacterium isolated from surface seawater of Qingdao offshore.</title>
        <authorList>
            <person name="Wang X."/>
        </authorList>
    </citation>
    <scope>NUCLEOTIDE SEQUENCE [LARGE SCALE GENOMIC DNA]</scope>
    <source>
        <strain evidence="1 2">ZSDE20</strain>
    </source>
</reference>
<comment type="caution">
    <text evidence="1">The sequence shown here is derived from an EMBL/GenBank/DDBJ whole genome shotgun (WGS) entry which is preliminary data.</text>
</comment>
<dbReference type="InterPro" id="IPR032787">
    <property type="entry name" value="Prok-E2_D"/>
</dbReference>